<dbReference type="AlphaFoldDB" id="A0A2A2J8S1"/>
<dbReference type="PRINTS" id="PR00024">
    <property type="entry name" value="HOMEOBOX"/>
</dbReference>
<evidence type="ECO:0000256" key="5">
    <source>
        <dbReference type="PROSITE-ProRule" id="PRU00108"/>
    </source>
</evidence>
<dbReference type="PANTHER" id="PTHR24327">
    <property type="entry name" value="HOMEOBOX PROTEIN"/>
    <property type="match status" value="1"/>
</dbReference>
<feature type="region of interest" description="Disordered" evidence="7">
    <location>
        <begin position="1"/>
        <end position="20"/>
    </location>
</feature>
<dbReference type="CDD" id="cd00086">
    <property type="entry name" value="homeodomain"/>
    <property type="match status" value="1"/>
</dbReference>
<keyword evidence="3 5" id="KW-0371">Homeobox</keyword>
<dbReference type="EMBL" id="LIAE01010604">
    <property type="protein sequence ID" value="PAV58035.1"/>
    <property type="molecule type" value="Genomic_DNA"/>
</dbReference>
<dbReference type="SUPFAM" id="SSF46689">
    <property type="entry name" value="Homeodomain-like"/>
    <property type="match status" value="1"/>
</dbReference>
<sequence>MNYQTTPPTSTAFPTASPTHYMPYPTGGAASSPEEQLTTKIIEGGEVKINGKGKKVRKPRTIYSSQQLQMLQKRFSKTQYLALPDRAALAAELNLTQTQVKIWFQNKRSKHKKQKTGVERTSDEEGGSTDRESGADGSSPMTCSDAGLGTANGSMNGACMAAPLTPTSQLIAQQQLSSLGAAQIGTLATTPADWSALAVATTGAVLPPPDLPPNPNQSTTALSYATPLNTYEALKYHQMPDMTAFGAHPQDIKPYFDNATSLYYPYNSIPQYPYTNGC</sequence>
<feature type="compositionally biased region" description="Basic and acidic residues" evidence="7">
    <location>
        <begin position="116"/>
        <end position="134"/>
    </location>
</feature>
<feature type="domain" description="Homeobox" evidence="8">
    <location>
        <begin position="54"/>
        <end position="114"/>
    </location>
</feature>
<dbReference type="Proteomes" id="UP000218231">
    <property type="component" value="Unassembled WGS sequence"/>
</dbReference>
<dbReference type="PRINTS" id="PR00031">
    <property type="entry name" value="HTHREPRESSR"/>
</dbReference>
<proteinExistence type="predicted"/>
<dbReference type="PANTHER" id="PTHR24327:SF81">
    <property type="entry name" value="HOMEOTIC PROTEIN DISTAL-LESS-RELATED"/>
    <property type="match status" value="1"/>
</dbReference>
<comment type="subcellular location">
    <subcellularLocation>
        <location evidence="1 5 6">Nucleus</location>
    </subcellularLocation>
</comment>
<gene>
    <name evidence="9" type="ORF">WR25_18803</name>
</gene>
<accession>A0A2A2J8S1</accession>
<feature type="DNA-binding region" description="Homeobox" evidence="5">
    <location>
        <begin position="56"/>
        <end position="115"/>
    </location>
</feature>
<evidence type="ECO:0000256" key="4">
    <source>
        <dbReference type="ARBA" id="ARBA00023242"/>
    </source>
</evidence>
<dbReference type="InterPro" id="IPR017970">
    <property type="entry name" value="Homeobox_CS"/>
</dbReference>
<keyword evidence="4 5" id="KW-0539">Nucleus</keyword>
<dbReference type="FunFam" id="1.10.10.60:FF:000424">
    <property type="entry name" value="ANTP homeobox protein"/>
    <property type="match status" value="1"/>
</dbReference>
<dbReference type="GO" id="GO:0000978">
    <property type="term" value="F:RNA polymerase II cis-regulatory region sequence-specific DNA binding"/>
    <property type="evidence" value="ECO:0007669"/>
    <property type="project" value="TreeGrafter"/>
</dbReference>
<keyword evidence="2 5" id="KW-0238">DNA-binding</keyword>
<evidence type="ECO:0000256" key="6">
    <source>
        <dbReference type="RuleBase" id="RU000682"/>
    </source>
</evidence>
<dbReference type="InterPro" id="IPR009057">
    <property type="entry name" value="Homeodomain-like_sf"/>
</dbReference>
<reference evidence="9 10" key="1">
    <citation type="journal article" date="2017" name="Curr. Biol.">
        <title>Genome architecture and evolution of a unichromosomal asexual nematode.</title>
        <authorList>
            <person name="Fradin H."/>
            <person name="Zegar C."/>
            <person name="Gutwein M."/>
            <person name="Lucas J."/>
            <person name="Kovtun M."/>
            <person name="Corcoran D."/>
            <person name="Baugh L.R."/>
            <person name="Kiontke K."/>
            <person name="Gunsalus K."/>
            <person name="Fitch D.H."/>
            <person name="Piano F."/>
        </authorList>
    </citation>
    <scope>NUCLEOTIDE SEQUENCE [LARGE SCALE GENOMIC DNA]</scope>
    <source>
        <strain evidence="9">PF1309</strain>
    </source>
</reference>
<keyword evidence="10" id="KW-1185">Reference proteome</keyword>
<name>A0A2A2J8S1_9BILA</name>
<dbReference type="OrthoDB" id="6159439at2759"/>
<dbReference type="InterPro" id="IPR020479">
    <property type="entry name" value="HD_metazoa"/>
</dbReference>
<dbReference type="GO" id="GO:0005634">
    <property type="term" value="C:nucleus"/>
    <property type="evidence" value="ECO:0007669"/>
    <property type="project" value="UniProtKB-SubCell"/>
</dbReference>
<dbReference type="SMART" id="SM00389">
    <property type="entry name" value="HOX"/>
    <property type="match status" value="1"/>
</dbReference>
<dbReference type="GO" id="GO:0000981">
    <property type="term" value="F:DNA-binding transcription factor activity, RNA polymerase II-specific"/>
    <property type="evidence" value="ECO:0007669"/>
    <property type="project" value="InterPro"/>
</dbReference>
<evidence type="ECO:0000256" key="1">
    <source>
        <dbReference type="ARBA" id="ARBA00004123"/>
    </source>
</evidence>
<feature type="compositionally biased region" description="Low complexity" evidence="7">
    <location>
        <begin position="1"/>
        <end position="19"/>
    </location>
</feature>
<evidence type="ECO:0000313" key="10">
    <source>
        <dbReference type="Proteomes" id="UP000218231"/>
    </source>
</evidence>
<dbReference type="Pfam" id="PF00046">
    <property type="entry name" value="Homeodomain"/>
    <property type="match status" value="1"/>
</dbReference>
<dbReference type="Gene3D" id="1.10.10.60">
    <property type="entry name" value="Homeodomain-like"/>
    <property type="match status" value="1"/>
</dbReference>
<dbReference type="PROSITE" id="PS00027">
    <property type="entry name" value="HOMEOBOX_1"/>
    <property type="match status" value="1"/>
</dbReference>
<dbReference type="PROSITE" id="PS50071">
    <property type="entry name" value="HOMEOBOX_2"/>
    <property type="match status" value="1"/>
</dbReference>
<feature type="region of interest" description="Disordered" evidence="7">
    <location>
        <begin position="107"/>
        <end position="149"/>
    </location>
</feature>
<dbReference type="InterPro" id="IPR050460">
    <property type="entry name" value="Distal-less_Homeobox_TF"/>
</dbReference>
<evidence type="ECO:0000256" key="3">
    <source>
        <dbReference type="ARBA" id="ARBA00023155"/>
    </source>
</evidence>
<dbReference type="InterPro" id="IPR000047">
    <property type="entry name" value="HTH_motif"/>
</dbReference>
<evidence type="ECO:0000259" key="8">
    <source>
        <dbReference type="PROSITE" id="PS50071"/>
    </source>
</evidence>
<evidence type="ECO:0000256" key="7">
    <source>
        <dbReference type="SAM" id="MobiDB-lite"/>
    </source>
</evidence>
<dbReference type="STRING" id="2018661.A0A2A2J8S1"/>
<organism evidence="9 10">
    <name type="scientific">Diploscapter pachys</name>
    <dbReference type="NCBI Taxonomy" id="2018661"/>
    <lineage>
        <taxon>Eukaryota</taxon>
        <taxon>Metazoa</taxon>
        <taxon>Ecdysozoa</taxon>
        <taxon>Nematoda</taxon>
        <taxon>Chromadorea</taxon>
        <taxon>Rhabditida</taxon>
        <taxon>Rhabditina</taxon>
        <taxon>Rhabditomorpha</taxon>
        <taxon>Rhabditoidea</taxon>
        <taxon>Rhabditidae</taxon>
        <taxon>Diploscapter</taxon>
    </lineage>
</organism>
<dbReference type="InterPro" id="IPR001356">
    <property type="entry name" value="HD"/>
</dbReference>
<evidence type="ECO:0000313" key="9">
    <source>
        <dbReference type="EMBL" id="PAV58035.1"/>
    </source>
</evidence>
<comment type="caution">
    <text evidence="9">The sequence shown here is derived from an EMBL/GenBank/DDBJ whole genome shotgun (WGS) entry which is preliminary data.</text>
</comment>
<evidence type="ECO:0000256" key="2">
    <source>
        <dbReference type="ARBA" id="ARBA00023125"/>
    </source>
</evidence>
<protein>
    <recommendedName>
        <fullName evidence="8">Homeobox domain-containing protein</fullName>
    </recommendedName>
</protein>